<evidence type="ECO:0000313" key="2">
    <source>
        <dbReference type="Proteomes" id="UP000594014"/>
    </source>
</evidence>
<gene>
    <name evidence="1" type="ORF">FRZ06_11070</name>
</gene>
<reference evidence="1" key="1">
    <citation type="submission" date="2019-08" db="EMBL/GenBank/DDBJ databases">
        <title>Genome sequence of Clostridiales bacterium MT110.</title>
        <authorList>
            <person name="Cao J."/>
        </authorList>
    </citation>
    <scope>NUCLEOTIDE SEQUENCE</scope>
    <source>
        <strain evidence="1">MT110</strain>
    </source>
</reference>
<protein>
    <submittedName>
        <fullName evidence="1">Histidinol-phosphatase</fullName>
    </submittedName>
</protein>
<keyword evidence="2" id="KW-1185">Reference proteome</keyword>
<accession>A0ACD1ABN2</accession>
<dbReference type="EMBL" id="CP042469">
    <property type="protein sequence ID" value="QOX63837.1"/>
    <property type="molecule type" value="Genomic_DNA"/>
</dbReference>
<organism evidence="1 2">
    <name type="scientific">Anoxybacterium hadale</name>
    <dbReference type="NCBI Taxonomy" id="3408580"/>
    <lineage>
        <taxon>Bacteria</taxon>
        <taxon>Bacillati</taxon>
        <taxon>Bacillota</taxon>
        <taxon>Clostridia</taxon>
        <taxon>Peptostreptococcales</taxon>
        <taxon>Anaerovoracaceae</taxon>
        <taxon>Anoxybacterium</taxon>
    </lineage>
</organism>
<proteinExistence type="predicted"/>
<sequence>MLEFHTHTYRCKHAQGDIPDLARQAEQSGYTVLGISDHTPLPKDQDIEIRMSLNEVDNYIQAFHTAQEAHPSLKMLLGLETEYFKEFEGFYKEELFGKWGMDYLIQAQHLFHCDGSLVYFWKEKPGADKKVLKAYAEAVVAGIESQIFSLLAHPDLFGVFYAPWDEETAACSRYMIEAAQAYNMPLEINGNGFRKGITDICGIKRFQYPLDPFWEIASGYDVKVLVNSDAHHPSELKPSVEGLALAEKYQLKFAELSDIRLKEKKKAVKEGAISGAESQQ</sequence>
<dbReference type="Proteomes" id="UP000594014">
    <property type="component" value="Chromosome"/>
</dbReference>
<evidence type="ECO:0000313" key="1">
    <source>
        <dbReference type="EMBL" id="QOX63837.1"/>
    </source>
</evidence>
<name>A0ACD1ABN2_9FIRM</name>